<evidence type="ECO:0000259" key="2">
    <source>
        <dbReference type="PROSITE" id="PS50837"/>
    </source>
</evidence>
<dbReference type="SUPFAM" id="SSF52540">
    <property type="entry name" value="P-loop containing nucleoside triphosphate hydrolases"/>
    <property type="match status" value="1"/>
</dbReference>
<protein>
    <submittedName>
        <fullName evidence="3">NACHT domain-containing protein</fullName>
    </submittedName>
</protein>
<evidence type="ECO:0000313" key="4">
    <source>
        <dbReference type="Proteomes" id="UP000280307"/>
    </source>
</evidence>
<dbReference type="InterPro" id="IPR027417">
    <property type="entry name" value="P-loop_NTPase"/>
</dbReference>
<feature type="compositionally biased region" description="Low complexity" evidence="1">
    <location>
        <begin position="36"/>
        <end position="49"/>
    </location>
</feature>
<feature type="region of interest" description="Disordered" evidence="1">
    <location>
        <begin position="36"/>
        <end position="92"/>
    </location>
</feature>
<evidence type="ECO:0000313" key="3">
    <source>
        <dbReference type="EMBL" id="RRR73738.1"/>
    </source>
</evidence>
<dbReference type="SUPFAM" id="SSF56436">
    <property type="entry name" value="C-type lectin-like"/>
    <property type="match status" value="1"/>
</dbReference>
<dbReference type="NCBIfam" id="NF041121">
    <property type="entry name" value="SAV_2336_NTERM"/>
    <property type="match status" value="1"/>
</dbReference>
<dbReference type="GO" id="GO:0120147">
    <property type="term" value="F:formylglycine-generating oxidase activity"/>
    <property type="evidence" value="ECO:0007669"/>
    <property type="project" value="TreeGrafter"/>
</dbReference>
<dbReference type="PROSITE" id="PS50837">
    <property type="entry name" value="NACHT"/>
    <property type="match status" value="1"/>
</dbReference>
<name>A0A426U2A2_9CHLR</name>
<dbReference type="EMBL" id="RSAS01000320">
    <property type="protein sequence ID" value="RRR73738.1"/>
    <property type="molecule type" value="Genomic_DNA"/>
</dbReference>
<dbReference type="InterPro" id="IPR042095">
    <property type="entry name" value="SUMF_sf"/>
</dbReference>
<dbReference type="InterPro" id="IPR051043">
    <property type="entry name" value="Sulfatase_Mod_Factor_Kinase"/>
</dbReference>
<dbReference type="Pfam" id="PF03781">
    <property type="entry name" value="FGE-sulfatase"/>
    <property type="match status" value="1"/>
</dbReference>
<comment type="caution">
    <text evidence="3">The sequence shown here is derived from an EMBL/GenBank/DDBJ whole genome shotgun (WGS) entry which is preliminary data.</text>
</comment>
<accession>A0A426U2A2</accession>
<dbReference type="Gene3D" id="3.40.50.300">
    <property type="entry name" value="P-loop containing nucleotide triphosphate hydrolases"/>
    <property type="match status" value="1"/>
</dbReference>
<dbReference type="InterPro" id="IPR047738">
    <property type="entry name" value="SAV_2336-like_N"/>
</dbReference>
<sequence length="1417" mass="157970">MSIISLLERWGIAPSAEDLADIYLLAARMAQSAPAAASSATAGQQAVPEAEPPPMPAQGRDHAPPSAPIPRSSHAEGQVTPPPLADSPPAVEVPEQSVPIHGYQQTPLGAQRDDLPIALPSGPALSQQLALARALRPLMRRVPSHVRSTLDEQKSAEQIADSRILLPVLRPEAARWLDIMLVLDRAPSMAIWRQAIDEWRVLLERMGAFRDVRLWSLATSERTRAELSAGWQRQRGMARNPGELIDPSGRRLIILLSDCVAPAWQSGAVQQLLLRWGSRNHVALLQMLPPDLWLRSTLGMYEEALVSATSAAAPTAQLTLREAERIGTGIPLPVLSLSKTALHNWACLISGSRATMPGFWLTAERFAEEEAVEQAQLNGAERVERFKFFASEAAWRLAQALAVAPLSPPIMRLVHQASIEHPSTNQLAEVMLGGLLRRIPGYGEDFSVDEVQYEFYDGVRERLLDGRPVAEQLGILERVAQFIGARHGRSFSFRGLLLNPDAADVAALHAANPHFARLAVEVLRSMGGRYAALGERLRFHDADLSSISSTASSGYEGGDETNNFTNGLRRYLNLLYAIHATIDLRGIDDRPMDMPLNEIYVSLNLYEPQPDALVEHGGLRGFFEQARKRFTGKRDPVDQQDTWQSETVDWATALRHPRLVVLGVPGSGKTILLEYIAVRLAEVVLHENAALLTELGLADESHDEPLVPLLLPLRELGGFVSEYECSEREAMGANPQLLLDCLAEYYRCFALELPADFFSRLVETGRALLLLDGLDEVVSREDREFVSAVVRSVATRYPHCRYVVTARVAAYQGDAQIDAGFRICTVADLSTEQQQRFIANWSRSLHRLLHDLHGDDLERAAQRYADNLWEALKLNGRVRDLATNPLLLTVVAVIFYNNHVLPENRAALYEECIKVLLRGGRGKADRSGQRRGNYSGRPELKMGLDPKRDLLAAVAYAMHLRGEEGVFLSRNELVRAAATYFERRVPDAEAAARDFVAELPVHIGLLDEHGPDHFRFIYLFFQEFLAARFIAENDRWEELLDRYQNIWWREVILLCAGHLSQDRCWRFLGQLIERGRTPSQRVDALALAAAALTELEKFKGQGPLTARIQHEALTILEQQPATAIPAAVRVQSGAVLAVVGDPRPGVCTLPPPFVAFAGGMFLMGESKEETRFDNEINNQLLQIPPFEIARYPVTNSQFQLFIEVGGYDTAAPWWSKFGVVWLQQAKIQAPRYWNDTNLGIIYANHPVVGVSWYEAVAFCAWLTHHINDGSVYTLPSEAEWEYAARGLQRRSYPWGEDGPDPERANYNEVHRRTTPVGCFPLGATPEGVLDMAGNVWEWTRSTYQPYPYDPEDGREDGDVSASKSFVLRGGSWGDPQFRLRAAFRSPNSPENFDVRLPLSDGIGFRLVRHLLYARKIS</sequence>
<feature type="domain" description="NACHT" evidence="2">
    <location>
        <begin position="657"/>
        <end position="807"/>
    </location>
</feature>
<dbReference type="PANTHER" id="PTHR23150">
    <property type="entry name" value="SULFATASE MODIFYING FACTOR 1, 2"/>
    <property type="match status" value="1"/>
</dbReference>
<dbReference type="Gene3D" id="3.90.1580.10">
    <property type="entry name" value="paralog of FGE (formylglycine-generating enzyme)"/>
    <property type="match status" value="1"/>
</dbReference>
<dbReference type="InterPro" id="IPR005532">
    <property type="entry name" value="SUMF_dom"/>
</dbReference>
<dbReference type="PANTHER" id="PTHR23150:SF19">
    <property type="entry name" value="FORMYLGLYCINE-GENERATING ENZYME"/>
    <property type="match status" value="1"/>
</dbReference>
<dbReference type="InterPro" id="IPR007111">
    <property type="entry name" value="NACHT_NTPase"/>
</dbReference>
<organism evidence="3 4">
    <name type="scientific">Candidatus Viridilinea halotolerans</name>
    <dbReference type="NCBI Taxonomy" id="2491704"/>
    <lineage>
        <taxon>Bacteria</taxon>
        <taxon>Bacillati</taxon>
        <taxon>Chloroflexota</taxon>
        <taxon>Chloroflexia</taxon>
        <taxon>Chloroflexales</taxon>
        <taxon>Chloroflexineae</taxon>
        <taxon>Oscillochloridaceae</taxon>
        <taxon>Candidatus Viridilinea</taxon>
    </lineage>
</organism>
<proteinExistence type="predicted"/>
<gene>
    <name evidence="3" type="ORF">EI684_08395</name>
</gene>
<reference evidence="3 4" key="1">
    <citation type="submission" date="2018-12" db="EMBL/GenBank/DDBJ databases">
        <title>Genome Sequence of Candidatus Viridilinea halotolerans isolated from saline sulfide-rich spring.</title>
        <authorList>
            <person name="Grouzdev D.S."/>
            <person name="Burganskaya E.I."/>
            <person name="Krutkina M.S."/>
            <person name="Sukhacheva M.V."/>
            <person name="Gorlenko V.M."/>
        </authorList>
    </citation>
    <scope>NUCLEOTIDE SEQUENCE [LARGE SCALE GENOMIC DNA]</scope>
    <source>
        <strain evidence="3">Chok-6</strain>
    </source>
</reference>
<dbReference type="InterPro" id="IPR016187">
    <property type="entry name" value="CTDL_fold"/>
</dbReference>
<evidence type="ECO:0000256" key="1">
    <source>
        <dbReference type="SAM" id="MobiDB-lite"/>
    </source>
</evidence>
<dbReference type="Pfam" id="PF05729">
    <property type="entry name" value="NACHT"/>
    <property type="match status" value="1"/>
</dbReference>
<dbReference type="Proteomes" id="UP000280307">
    <property type="component" value="Unassembled WGS sequence"/>
</dbReference>